<evidence type="ECO:0000256" key="4">
    <source>
        <dbReference type="ARBA" id="ARBA00022763"/>
    </source>
</evidence>
<dbReference type="GO" id="GO:0000716">
    <property type="term" value="P:transcription-coupled nucleotide-excision repair, DNA damage recognition"/>
    <property type="evidence" value="ECO:0007669"/>
    <property type="project" value="UniProtKB-UniRule"/>
</dbReference>
<evidence type="ECO:0000256" key="6">
    <source>
        <dbReference type="ARBA" id="ARBA00022806"/>
    </source>
</evidence>
<dbReference type="Gene3D" id="3.30.2060.10">
    <property type="entry name" value="Penicillin-binding protein 1b domain"/>
    <property type="match status" value="1"/>
</dbReference>
<dbReference type="Pfam" id="PF17757">
    <property type="entry name" value="UvrB_inter"/>
    <property type="match status" value="1"/>
</dbReference>
<dbReference type="GO" id="GO:0005524">
    <property type="term" value="F:ATP binding"/>
    <property type="evidence" value="ECO:0007669"/>
    <property type="project" value="UniProtKB-UniRule"/>
</dbReference>
<dbReference type="SUPFAM" id="SSF141259">
    <property type="entry name" value="CarD-like"/>
    <property type="match status" value="1"/>
</dbReference>
<evidence type="ECO:0000256" key="13">
    <source>
        <dbReference type="HAMAP-Rule" id="MF_00969"/>
    </source>
</evidence>
<evidence type="ECO:0000313" key="16">
    <source>
        <dbReference type="EMBL" id="VYU32921.1"/>
    </source>
</evidence>
<dbReference type="Gene3D" id="3.40.50.11180">
    <property type="match status" value="1"/>
</dbReference>
<dbReference type="InterPro" id="IPR004576">
    <property type="entry name" value="Mfd"/>
</dbReference>
<evidence type="ECO:0000256" key="12">
    <source>
        <dbReference type="ARBA" id="ARBA00070128"/>
    </source>
</evidence>
<feature type="domain" description="Helicase C-terminal" evidence="15">
    <location>
        <begin position="742"/>
        <end position="899"/>
    </location>
</feature>
<dbReference type="SMART" id="SM00487">
    <property type="entry name" value="DEXDc"/>
    <property type="match status" value="1"/>
</dbReference>
<dbReference type="InterPro" id="IPR041471">
    <property type="entry name" value="UvrB_inter"/>
</dbReference>
<comment type="function">
    <text evidence="13">Couples transcription and DNA repair by recognizing RNA polymerase (RNAP) stalled at DNA lesions. Mediates ATP-dependent release of RNAP and its truncated transcript from the DNA, and recruitment of nucleotide excision repair machinery to the damaged site.</text>
</comment>
<dbReference type="PROSITE" id="PS51192">
    <property type="entry name" value="HELICASE_ATP_BIND_1"/>
    <property type="match status" value="1"/>
</dbReference>
<evidence type="ECO:0000256" key="3">
    <source>
        <dbReference type="ARBA" id="ARBA00022741"/>
    </source>
</evidence>
<gene>
    <name evidence="13 16" type="primary">mfd</name>
    <name evidence="16" type="ORF">VDLFYP95_00158</name>
</gene>
<dbReference type="InterPro" id="IPR047112">
    <property type="entry name" value="RecG/Mfd"/>
</dbReference>
<dbReference type="Pfam" id="PF00271">
    <property type="entry name" value="Helicase_C"/>
    <property type="match status" value="1"/>
</dbReference>
<dbReference type="Gene3D" id="2.40.10.170">
    <property type="match status" value="1"/>
</dbReference>
<dbReference type="FunFam" id="3.40.50.300:FF:000546">
    <property type="entry name" value="Transcription-repair-coupling factor"/>
    <property type="match status" value="1"/>
</dbReference>
<dbReference type="Gene3D" id="3.90.1150.50">
    <property type="entry name" value="Transcription-repair-coupling factor, D7 domain"/>
    <property type="match status" value="1"/>
</dbReference>
<keyword evidence="2 13" id="KW-0963">Cytoplasm</keyword>
<accession>A0A6N3E2I4</accession>
<dbReference type="InterPro" id="IPR003711">
    <property type="entry name" value="CarD-like/TRCF_RID"/>
</dbReference>
<dbReference type="GO" id="GO:0003678">
    <property type="term" value="F:DNA helicase activity"/>
    <property type="evidence" value="ECO:0007669"/>
    <property type="project" value="TreeGrafter"/>
</dbReference>
<evidence type="ECO:0000256" key="2">
    <source>
        <dbReference type="ARBA" id="ARBA00022490"/>
    </source>
</evidence>
<evidence type="ECO:0000256" key="8">
    <source>
        <dbReference type="ARBA" id="ARBA00023125"/>
    </source>
</evidence>
<dbReference type="GO" id="GO:0016787">
    <property type="term" value="F:hydrolase activity"/>
    <property type="evidence" value="ECO:0007669"/>
    <property type="project" value="UniProtKB-KW"/>
</dbReference>
<dbReference type="InterPro" id="IPR037235">
    <property type="entry name" value="TRCF-like_C_D7"/>
</dbReference>
<keyword evidence="7 13" id="KW-0067">ATP-binding</keyword>
<evidence type="ECO:0000259" key="15">
    <source>
        <dbReference type="PROSITE" id="PS51194"/>
    </source>
</evidence>
<keyword evidence="6" id="KW-0347">Helicase</keyword>
<evidence type="ECO:0000256" key="10">
    <source>
        <dbReference type="ARBA" id="ARBA00061104"/>
    </source>
</evidence>
<dbReference type="NCBIfam" id="TIGR00580">
    <property type="entry name" value="mfd"/>
    <property type="match status" value="1"/>
</dbReference>
<dbReference type="SMART" id="SM01058">
    <property type="entry name" value="CarD_TRCF"/>
    <property type="match status" value="1"/>
</dbReference>
<protein>
    <recommendedName>
        <fullName evidence="12 13">Transcription-repair-coupling factor</fullName>
        <shortName evidence="13">TRCF</shortName>
        <ecNumber evidence="13">3.6.4.-</ecNumber>
    </recommendedName>
</protein>
<feature type="domain" description="Helicase ATP-binding" evidence="14">
    <location>
        <begin position="563"/>
        <end position="724"/>
    </location>
</feature>
<keyword evidence="5 13" id="KW-0378">Hydrolase</keyword>
<sequence>MDNTLTKLLSQNPSFVDGLNAFQRKGKSVIYGLSGSQKSFLLNQAFATGLTKPVVIVVHDKDHKEMWERDLAFFWSNIPVLSFPITDNVEFTTTARSLEDQGAQMRALALLAWQEPAVVIANAEEVTQYVVSPQYLKGQSLHFSLNDTIERDTALEQLVTIGYERVDQVEQRGHFAVRGDILDIYPVNSEHPIRIEFFGDEIDTLRFFSVENQRSIEQIDSYTVTPLFLSKSDADCTLLSYVKDGTLIYDEPGRIQEALKKFLKEDPTHRKNHCDWSELQRTVEAINQVAFTFMQQRSIGLPGFNPIGIQGKTMTSFERQIPLLTDEIKQWHRLNHQVVLVLNNQQRREGIERALEGEGIAFVHSEEWIAKPNTVIILQGLLTDGFELPNSHLVVVVEGNIYGQQKRKLRNKPKKGQEINYFTDLTPGDYVVHSMHGIGKYIGLKTIETEGIHRDYIEIAYAGTDKLFLPANNLDQLQKYIGNEGDVPRIHKMGGRDWAKVVTKAKKSIDDLADKLVEIYAQREITEGFAFLPDQPWQQEFEDAFPYEETEDQLQATAEIKASMEKPVPMDRLLAGDVGFGKTEVAMRAIFKAVMSGKQVAVLVPTTVLAQQHFQTFWNRFAPFGVKVDVLNRFRSTSEKKQVLKGVEDGSIDVLIGTHSLLNKKVVFKDLGMLVVDEEQRFGVAQKEKWKEWASNIDVLTLSATPIPRTLHMSLVGVREMSVINTPPEERLPVQTYVVEYDMNIVADAIKRELARGGQVYFVYNRVASINHMGELLEAALPGLRYAIAHGQMTGRQIEEIMTDFYEGHYDVLLSTSIIETGLDIPNANTIIIYDADRLGLSQLYQMRGRVGRSRRRAYAYFMYRPDKMLSEAAEKRLKAIEEFTELGAGFKLAMRDLEIRGAGNLLGSQQHGNIASVGFGMYVSMLEEAIAKAQNKEVEREVTIDPAIDLEVDAFIDDAYIKDSARKISVYQRLLHIKSKEQLDDMTDELIDRFGTPTDPVDRLLRIAQIKEQARLLGIKSIVRREQQLTIHWHDDSKMADWDMGAVREDLWKKMKFGDTKPATLYVSLNGMKGSILTITEAVMKALSQKLSSKEGL</sequence>
<keyword evidence="3 13" id="KW-0547">Nucleotide-binding</keyword>
<dbReference type="InterPro" id="IPR001650">
    <property type="entry name" value="Helicase_C-like"/>
</dbReference>
<dbReference type="GO" id="GO:0006355">
    <property type="term" value="P:regulation of DNA-templated transcription"/>
    <property type="evidence" value="ECO:0007669"/>
    <property type="project" value="UniProtKB-UniRule"/>
</dbReference>
<evidence type="ECO:0000256" key="11">
    <source>
        <dbReference type="ARBA" id="ARBA00061399"/>
    </source>
</evidence>
<evidence type="ECO:0000256" key="9">
    <source>
        <dbReference type="ARBA" id="ARBA00023204"/>
    </source>
</evidence>
<dbReference type="InterPro" id="IPR027417">
    <property type="entry name" value="P-loop_NTPase"/>
</dbReference>
<evidence type="ECO:0000256" key="1">
    <source>
        <dbReference type="ARBA" id="ARBA00004496"/>
    </source>
</evidence>
<evidence type="ECO:0000256" key="7">
    <source>
        <dbReference type="ARBA" id="ARBA00022840"/>
    </source>
</evidence>
<dbReference type="InterPro" id="IPR011545">
    <property type="entry name" value="DEAD/DEAH_box_helicase_dom"/>
</dbReference>
<dbReference type="Pfam" id="PF02559">
    <property type="entry name" value="CarD_TRCF_RID"/>
    <property type="match status" value="1"/>
</dbReference>
<comment type="similarity">
    <text evidence="10 13">In the N-terminal section; belongs to the UvrB family.</text>
</comment>
<comment type="similarity">
    <text evidence="11 13">In the C-terminal section; belongs to the helicase family. RecG subfamily.</text>
</comment>
<dbReference type="GO" id="GO:0003684">
    <property type="term" value="F:damaged DNA binding"/>
    <property type="evidence" value="ECO:0007669"/>
    <property type="project" value="InterPro"/>
</dbReference>
<organism evidence="16">
    <name type="scientific">Veillonella dispar</name>
    <dbReference type="NCBI Taxonomy" id="39778"/>
    <lineage>
        <taxon>Bacteria</taxon>
        <taxon>Bacillati</taxon>
        <taxon>Bacillota</taxon>
        <taxon>Negativicutes</taxon>
        <taxon>Veillonellales</taxon>
        <taxon>Veillonellaceae</taxon>
        <taxon>Veillonella</taxon>
    </lineage>
</organism>
<dbReference type="RefSeq" id="WP_156720039.1">
    <property type="nucleotide sequence ID" value="NZ_CACRUF010000055.1"/>
</dbReference>
<dbReference type="PANTHER" id="PTHR47964">
    <property type="entry name" value="ATP-DEPENDENT DNA HELICASE HOMOLOG RECG, CHLOROPLASTIC"/>
    <property type="match status" value="1"/>
</dbReference>
<dbReference type="SUPFAM" id="SSF143517">
    <property type="entry name" value="TRCF domain-like"/>
    <property type="match status" value="1"/>
</dbReference>
<dbReference type="SMART" id="SM00982">
    <property type="entry name" value="TRCF"/>
    <property type="match status" value="1"/>
</dbReference>
<dbReference type="Gene3D" id="3.40.50.300">
    <property type="entry name" value="P-loop containing nucleotide triphosphate hydrolases"/>
    <property type="match status" value="2"/>
</dbReference>
<proteinExistence type="inferred from homology"/>
<evidence type="ECO:0000256" key="5">
    <source>
        <dbReference type="ARBA" id="ARBA00022801"/>
    </source>
</evidence>
<dbReference type="SUPFAM" id="SSF52540">
    <property type="entry name" value="P-loop containing nucleoside triphosphate hydrolases"/>
    <property type="match status" value="4"/>
</dbReference>
<dbReference type="GO" id="GO:0005737">
    <property type="term" value="C:cytoplasm"/>
    <property type="evidence" value="ECO:0007669"/>
    <property type="project" value="UniProtKB-SubCell"/>
</dbReference>
<dbReference type="PROSITE" id="PS51194">
    <property type="entry name" value="HELICASE_CTER"/>
    <property type="match status" value="1"/>
</dbReference>
<dbReference type="AlphaFoldDB" id="A0A6N3E2I4"/>
<name>A0A6N3E2I4_9FIRM</name>
<dbReference type="Pfam" id="PF00270">
    <property type="entry name" value="DEAD"/>
    <property type="match status" value="1"/>
</dbReference>
<reference evidence="16" key="1">
    <citation type="submission" date="2019-11" db="EMBL/GenBank/DDBJ databases">
        <authorList>
            <person name="Feng L."/>
        </authorList>
    </citation>
    <scope>NUCLEOTIDE SEQUENCE</scope>
    <source>
        <strain evidence="16">VdisparLFYP95</strain>
    </source>
</reference>
<dbReference type="SMART" id="SM00490">
    <property type="entry name" value="HELICc"/>
    <property type="match status" value="1"/>
</dbReference>
<dbReference type="EC" id="3.6.4.-" evidence="13"/>
<dbReference type="EMBL" id="CACRUF010000055">
    <property type="protein sequence ID" value="VYU32921.1"/>
    <property type="molecule type" value="Genomic_DNA"/>
</dbReference>
<dbReference type="Pfam" id="PF03461">
    <property type="entry name" value="TRCF"/>
    <property type="match status" value="1"/>
</dbReference>
<dbReference type="CDD" id="cd17991">
    <property type="entry name" value="DEXHc_TRCF"/>
    <property type="match status" value="1"/>
</dbReference>
<dbReference type="InterPro" id="IPR036101">
    <property type="entry name" value="CarD-like/TRCF_RID_sf"/>
</dbReference>
<dbReference type="HAMAP" id="MF_00969">
    <property type="entry name" value="TRCF"/>
    <property type="match status" value="1"/>
</dbReference>
<dbReference type="PANTHER" id="PTHR47964:SF1">
    <property type="entry name" value="ATP-DEPENDENT DNA HELICASE HOMOLOG RECG, CHLOROPLASTIC"/>
    <property type="match status" value="1"/>
</dbReference>
<keyword evidence="4 13" id="KW-0227">DNA damage</keyword>
<dbReference type="InterPro" id="IPR014001">
    <property type="entry name" value="Helicase_ATP-bd"/>
</dbReference>
<comment type="subcellular location">
    <subcellularLocation>
        <location evidence="1 13">Cytoplasm</location>
    </subcellularLocation>
</comment>
<keyword evidence="8 13" id="KW-0238">DNA-binding</keyword>
<dbReference type="InterPro" id="IPR005118">
    <property type="entry name" value="TRCF_C"/>
</dbReference>
<keyword evidence="9 13" id="KW-0234">DNA repair</keyword>
<evidence type="ECO:0000259" key="14">
    <source>
        <dbReference type="PROSITE" id="PS51192"/>
    </source>
</evidence>